<dbReference type="Proteomes" id="UP000075573">
    <property type="component" value="Unassembled WGS sequence"/>
</dbReference>
<reference evidence="1 2" key="1">
    <citation type="submission" date="2015-06" db="EMBL/GenBank/DDBJ databases">
        <title>Improved classification and identification of acetic acid bacteria using matrix-assisted laser desorption/ionization time-of-flight mass spectrometry; Gluconobacter nephelii and Gluconobacter uchimurae are later heterotypic synonyms of Gluconobacter japonicus and Gluconobacter oxydans, respectively.</title>
        <authorList>
            <person name="Li L."/>
            <person name="Cleenwerck I."/>
            <person name="De Vuyst L."/>
            <person name="Vandamme P."/>
        </authorList>
    </citation>
    <scope>NUCLEOTIDE SEQUENCE [LARGE SCALE GENOMIC DNA]</scope>
    <source>
        <strain evidence="1 2">LMG 1764</strain>
    </source>
</reference>
<dbReference type="PATRIC" id="fig|442.7.peg.2002"/>
<name>A0A149QYA7_9PROT</name>
<evidence type="ECO:0000313" key="1">
    <source>
        <dbReference type="EMBL" id="KXV02303.1"/>
    </source>
</evidence>
<gene>
    <name evidence="1" type="ORF">AD929_03215</name>
</gene>
<evidence type="ECO:0000313" key="2">
    <source>
        <dbReference type="Proteomes" id="UP000075573"/>
    </source>
</evidence>
<sequence>MQTECHDGGITVKVYRTWMDNKQFPKSQDSYKTKLGTMVYSRERQIYEPKGDILERLTLAEEGWLDSQLQKFAAVWDLPLSLVETTVPAPAQSQLALF</sequence>
<dbReference type="AlphaFoldDB" id="A0A149QYA7"/>
<comment type="caution">
    <text evidence="1">The sequence shown here is derived from an EMBL/GenBank/DDBJ whole genome shotgun (WGS) entry which is preliminary data.</text>
</comment>
<dbReference type="RefSeq" id="WP_062494277.1">
    <property type="nucleotide sequence ID" value="NZ_LHZB01000099.1"/>
</dbReference>
<dbReference type="EMBL" id="LHZB01000099">
    <property type="protein sequence ID" value="KXV02303.1"/>
    <property type="molecule type" value="Genomic_DNA"/>
</dbReference>
<accession>A0A149QYA7</accession>
<organism evidence="1 2">
    <name type="scientific">Gluconobacter potus</name>
    <dbReference type="NCBI Taxonomy" id="2724927"/>
    <lineage>
        <taxon>Bacteria</taxon>
        <taxon>Pseudomonadati</taxon>
        <taxon>Pseudomonadota</taxon>
        <taxon>Alphaproteobacteria</taxon>
        <taxon>Acetobacterales</taxon>
        <taxon>Acetobacteraceae</taxon>
        <taxon>Gluconobacter</taxon>
    </lineage>
</organism>
<proteinExistence type="predicted"/>
<protein>
    <submittedName>
        <fullName evidence="1">Uncharacterized protein</fullName>
    </submittedName>
</protein>